<evidence type="ECO:0000256" key="1">
    <source>
        <dbReference type="SAM" id="MobiDB-lite"/>
    </source>
</evidence>
<evidence type="ECO:0000313" key="2">
    <source>
        <dbReference type="EMBL" id="OAA43740.1"/>
    </source>
</evidence>
<feature type="compositionally biased region" description="Basic residues" evidence="1">
    <location>
        <begin position="101"/>
        <end position="110"/>
    </location>
</feature>
<proteinExistence type="predicted"/>
<reference evidence="2 3" key="1">
    <citation type="journal article" date="2016" name="Genome Biol. Evol.">
        <title>Divergent and convergent evolution of fungal pathogenicity.</title>
        <authorList>
            <person name="Shang Y."/>
            <person name="Xiao G."/>
            <person name="Zheng P."/>
            <person name="Cen K."/>
            <person name="Zhan S."/>
            <person name="Wang C."/>
        </authorList>
    </citation>
    <scope>NUCLEOTIDE SEQUENCE [LARGE SCALE GENOMIC DNA]</scope>
    <source>
        <strain evidence="2 3">RCEF 4871</strain>
    </source>
</reference>
<keyword evidence="3" id="KW-1185">Reference proteome</keyword>
<dbReference type="EMBL" id="AZHC01000011">
    <property type="protein sequence ID" value="OAA43740.1"/>
    <property type="molecule type" value="Genomic_DNA"/>
</dbReference>
<sequence length="123" mass="13961">MASPSSQAPVIIRPATEYTDWLDEDISFQNYSEELDNLPRKYAPPAGGLLLAVDDPPGDVLECIALPLTLHDDFIHPRQKVHRCCELKRLYVYPKARGRQVARSLSKKPSRQGASFEMRQRDP</sequence>
<dbReference type="PANTHER" id="PTHR43305:SF1">
    <property type="entry name" value="FAMILY N-ACETYLTRANSFERASE, PUTATIVE (AFU_ORTHOLOGUE AFUA_2G01380)-RELATED"/>
    <property type="match status" value="1"/>
</dbReference>
<feature type="region of interest" description="Disordered" evidence="1">
    <location>
        <begin position="101"/>
        <end position="123"/>
    </location>
</feature>
<name>A0A162LS57_METRR</name>
<gene>
    <name evidence="2" type="ORF">NOR_04315</name>
</gene>
<evidence type="ECO:0000313" key="3">
    <source>
        <dbReference type="Proteomes" id="UP000243498"/>
    </source>
</evidence>
<accession>A0A162LS57</accession>
<dbReference type="AlphaFoldDB" id="A0A162LS57"/>
<comment type="caution">
    <text evidence="2">The sequence shown here is derived from an EMBL/GenBank/DDBJ whole genome shotgun (WGS) entry which is preliminary data.</text>
</comment>
<dbReference type="SUPFAM" id="SSF55729">
    <property type="entry name" value="Acyl-CoA N-acyltransferases (Nat)"/>
    <property type="match status" value="1"/>
</dbReference>
<dbReference type="STRING" id="1081105.A0A162LS57"/>
<dbReference type="Gene3D" id="3.40.630.30">
    <property type="match status" value="1"/>
</dbReference>
<dbReference type="Proteomes" id="UP000243498">
    <property type="component" value="Unassembled WGS sequence"/>
</dbReference>
<dbReference type="InterPro" id="IPR016181">
    <property type="entry name" value="Acyl_CoA_acyltransferase"/>
</dbReference>
<dbReference type="OrthoDB" id="41532at2759"/>
<organism evidence="2 3">
    <name type="scientific">Metarhizium rileyi (strain RCEF 4871)</name>
    <name type="common">Nomuraea rileyi</name>
    <dbReference type="NCBI Taxonomy" id="1649241"/>
    <lineage>
        <taxon>Eukaryota</taxon>
        <taxon>Fungi</taxon>
        <taxon>Dikarya</taxon>
        <taxon>Ascomycota</taxon>
        <taxon>Pezizomycotina</taxon>
        <taxon>Sordariomycetes</taxon>
        <taxon>Hypocreomycetidae</taxon>
        <taxon>Hypocreales</taxon>
        <taxon>Clavicipitaceae</taxon>
        <taxon>Metarhizium</taxon>
    </lineage>
</organism>
<dbReference type="PANTHER" id="PTHR43305">
    <property type="entry name" value="FAMILY N-ACETYLTRANSFERASE, PUTATIVE (AFU_ORTHOLOGUE AFUA_2G01380)-RELATED"/>
    <property type="match status" value="1"/>
</dbReference>
<dbReference type="InterPro" id="IPR052777">
    <property type="entry name" value="Acetyltransferase_Enz"/>
</dbReference>
<protein>
    <submittedName>
        <fullName evidence="2">Acyl-CoA N-acyltransferase</fullName>
    </submittedName>
</protein>